<dbReference type="Proteomes" id="UP001497444">
    <property type="component" value="Chromosome 17"/>
</dbReference>
<sequence length="196" mass="21932">MRDPGPDRFVVLPVAPRTGTTNANKTLDLRSQKIFRIWNKTSKLGRRRLRGQFVALCTTIRGRGIDLGPKIAFSPVTPRTGTTNANKTLDFRSPKTFRTSKVSRLRLRSQICTTIAEEWIQVLINCRLARGSSNGRAEAEKLFVSEPTKLFRTWNRTSRGSTALSTKSVCQTHRRGINHVASGRCMVSVAAIHIVQ</sequence>
<evidence type="ECO:0000313" key="2">
    <source>
        <dbReference type="Proteomes" id="UP001497444"/>
    </source>
</evidence>
<keyword evidence="2" id="KW-1185">Reference proteome</keyword>
<reference evidence="1" key="1">
    <citation type="submission" date="2024-02" db="EMBL/GenBank/DDBJ databases">
        <authorList>
            <consortium name="ELIXIR-Norway"/>
            <consortium name="Elixir Norway"/>
        </authorList>
    </citation>
    <scope>NUCLEOTIDE SEQUENCE</scope>
</reference>
<dbReference type="EMBL" id="OZ020112">
    <property type="protein sequence ID" value="CAK9264992.1"/>
    <property type="molecule type" value="Genomic_DNA"/>
</dbReference>
<organism evidence="1 2">
    <name type="scientific">Sphagnum jensenii</name>
    <dbReference type="NCBI Taxonomy" id="128206"/>
    <lineage>
        <taxon>Eukaryota</taxon>
        <taxon>Viridiplantae</taxon>
        <taxon>Streptophyta</taxon>
        <taxon>Embryophyta</taxon>
        <taxon>Bryophyta</taxon>
        <taxon>Sphagnophytina</taxon>
        <taxon>Sphagnopsida</taxon>
        <taxon>Sphagnales</taxon>
        <taxon>Sphagnaceae</taxon>
        <taxon>Sphagnum</taxon>
    </lineage>
</organism>
<accession>A0ABP0WF23</accession>
<name>A0ABP0WF23_9BRYO</name>
<gene>
    <name evidence="1" type="ORF">CSSPJE1EN1_LOCUS10470</name>
</gene>
<evidence type="ECO:0000313" key="1">
    <source>
        <dbReference type="EMBL" id="CAK9264992.1"/>
    </source>
</evidence>
<proteinExistence type="predicted"/>
<protein>
    <submittedName>
        <fullName evidence="1">Uncharacterized protein</fullName>
    </submittedName>
</protein>